<feature type="transmembrane region" description="Helical" evidence="5">
    <location>
        <begin position="167"/>
        <end position="187"/>
    </location>
</feature>
<evidence type="ECO:0000256" key="5">
    <source>
        <dbReference type="SAM" id="Phobius"/>
    </source>
</evidence>
<sequence length="325" mass="35149">MSSQFGFEAGFWSFLLAIQFGFQPDITRIFASGEVIATACVIVQEGLLKVYFGLQALLLTEGTQALRSWTLKDSLGKAGVPAALYAVQNLCTILAFREIDGLTYNILNQSKLIWNAVLVYIFLGESFKLPQILSLCVIIVTTLLITIDPEKHSQHSKDNGNYPMGVIYTLTASMISGIASTSIQYNLQKLKRNSYLMSAELGFYSAVFLMIKVMTEGVMGLGDGAKIFSSSFFAGFNATTLVPLATTSAGGIIVGQVTRTIGGVGKAYALLVGLLLSAIVHADKITWRLGISVPLIMIAFWLKFYVGRKPNPKSTIVGAVKGKTD</sequence>
<evidence type="ECO:0008006" key="7">
    <source>
        <dbReference type="Google" id="ProtNLM"/>
    </source>
</evidence>
<feature type="transmembrane region" description="Helical" evidence="5">
    <location>
        <begin position="231"/>
        <end position="254"/>
    </location>
</feature>
<dbReference type="GO" id="GO:0015165">
    <property type="term" value="F:pyrimidine nucleotide-sugar transmembrane transporter activity"/>
    <property type="evidence" value="ECO:0007669"/>
    <property type="project" value="InterPro"/>
</dbReference>
<reference evidence="6" key="1">
    <citation type="submission" date="2021-01" db="EMBL/GenBank/DDBJ databases">
        <authorList>
            <person name="Corre E."/>
            <person name="Pelletier E."/>
            <person name="Niang G."/>
            <person name="Scheremetjew M."/>
            <person name="Finn R."/>
            <person name="Kale V."/>
            <person name="Holt S."/>
            <person name="Cochrane G."/>
            <person name="Meng A."/>
            <person name="Brown T."/>
            <person name="Cohen L."/>
        </authorList>
    </citation>
    <scope>NUCLEOTIDE SEQUENCE</scope>
    <source>
        <strain evidence="6">CCMP2058</strain>
    </source>
</reference>
<dbReference type="InterPro" id="IPR007271">
    <property type="entry name" value="Nuc_sug_transpt"/>
</dbReference>
<keyword evidence="4 5" id="KW-0472">Membrane</keyword>
<dbReference type="SUPFAM" id="SSF103481">
    <property type="entry name" value="Multidrug resistance efflux transporter EmrE"/>
    <property type="match status" value="1"/>
</dbReference>
<keyword evidence="3 5" id="KW-1133">Transmembrane helix</keyword>
<dbReference type="AlphaFoldDB" id="A0A7S0D1P7"/>
<dbReference type="Gene3D" id="1.10.3730.20">
    <property type="match status" value="1"/>
</dbReference>
<organism evidence="6">
    <name type="scientific">Amorphochlora amoebiformis</name>
    <dbReference type="NCBI Taxonomy" id="1561963"/>
    <lineage>
        <taxon>Eukaryota</taxon>
        <taxon>Sar</taxon>
        <taxon>Rhizaria</taxon>
        <taxon>Cercozoa</taxon>
        <taxon>Chlorarachniophyceae</taxon>
        <taxon>Amorphochlora</taxon>
    </lineage>
</organism>
<evidence type="ECO:0000256" key="4">
    <source>
        <dbReference type="ARBA" id="ARBA00023136"/>
    </source>
</evidence>
<name>A0A7S0D1P7_9EUKA</name>
<dbReference type="PANTHER" id="PTHR10231">
    <property type="entry name" value="NUCLEOTIDE-SUGAR TRANSMEMBRANE TRANSPORTER"/>
    <property type="match status" value="1"/>
</dbReference>
<evidence type="ECO:0000256" key="1">
    <source>
        <dbReference type="ARBA" id="ARBA00004141"/>
    </source>
</evidence>
<feature type="transmembrane region" description="Helical" evidence="5">
    <location>
        <begin position="194"/>
        <end position="211"/>
    </location>
</feature>
<proteinExistence type="predicted"/>
<accession>A0A7S0D1P7</accession>
<evidence type="ECO:0000256" key="3">
    <source>
        <dbReference type="ARBA" id="ARBA00022989"/>
    </source>
</evidence>
<dbReference type="GO" id="GO:0000139">
    <property type="term" value="C:Golgi membrane"/>
    <property type="evidence" value="ECO:0007669"/>
    <property type="project" value="InterPro"/>
</dbReference>
<evidence type="ECO:0000256" key="2">
    <source>
        <dbReference type="ARBA" id="ARBA00022692"/>
    </source>
</evidence>
<dbReference type="EMBL" id="HBEM01007197">
    <property type="protein sequence ID" value="CAD8438680.1"/>
    <property type="molecule type" value="Transcribed_RNA"/>
</dbReference>
<feature type="transmembrane region" description="Helical" evidence="5">
    <location>
        <begin position="285"/>
        <end position="306"/>
    </location>
</feature>
<feature type="transmembrane region" description="Helical" evidence="5">
    <location>
        <begin position="129"/>
        <end position="147"/>
    </location>
</feature>
<gene>
    <name evidence="6" type="ORF">LAMO00422_LOCUS5023</name>
</gene>
<dbReference type="InterPro" id="IPR037185">
    <property type="entry name" value="EmrE-like"/>
</dbReference>
<feature type="transmembrane region" description="Helical" evidence="5">
    <location>
        <begin position="261"/>
        <end position="279"/>
    </location>
</feature>
<keyword evidence="2 5" id="KW-0812">Transmembrane</keyword>
<evidence type="ECO:0000313" key="6">
    <source>
        <dbReference type="EMBL" id="CAD8438680.1"/>
    </source>
</evidence>
<dbReference type="Pfam" id="PF04142">
    <property type="entry name" value="Nuc_sug_transp"/>
    <property type="match status" value="1"/>
</dbReference>
<protein>
    <recommendedName>
        <fullName evidence="7">Nucleotide-sugar transporter</fullName>
    </recommendedName>
</protein>
<comment type="subcellular location">
    <subcellularLocation>
        <location evidence="1">Membrane</location>
        <topology evidence="1">Multi-pass membrane protein</topology>
    </subcellularLocation>
</comment>